<proteinExistence type="predicted"/>
<protein>
    <submittedName>
        <fullName evidence="2">Putative factor for adipocyte protein</fullName>
    </submittedName>
</protein>
<gene>
    <name evidence="2" type="ORF">UCREL1_6826</name>
</gene>
<dbReference type="Proteomes" id="UP000012174">
    <property type="component" value="Unassembled WGS sequence"/>
</dbReference>
<evidence type="ECO:0000313" key="3">
    <source>
        <dbReference type="Proteomes" id="UP000012174"/>
    </source>
</evidence>
<keyword evidence="3" id="KW-1185">Reference proteome</keyword>
<name>M7THN7_EUTLA</name>
<reference evidence="3" key="1">
    <citation type="journal article" date="2013" name="Genome Announc.">
        <title>Draft genome sequence of the grapevine dieback fungus Eutypa lata UCR-EL1.</title>
        <authorList>
            <person name="Blanco-Ulate B."/>
            <person name="Rolshausen P.E."/>
            <person name="Cantu D."/>
        </authorList>
    </citation>
    <scope>NUCLEOTIDE SEQUENCE [LARGE SCALE GENOMIC DNA]</scope>
    <source>
        <strain evidence="3">UCR-EL1</strain>
    </source>
</reference>
<evidence type="ECO:0000313" key="2">
    <source>
        <dbReference type="EMBL" id="EMR66230.1"/>
    </source>
</evidence>
<feature type="compositionally biased region" description="Polar residues" evidence="1">
    <location>
        <begin position="358"/>
        <end position="376"/>
    </location>
</feature>
<dbReference type="AlphaFoldDB" id="M7THN7"/>
<dbReference type="OrthoDB" id="3932329at2759"/>
<feature type="region of interest" description="Disordered" evidence="1">
    <location>
        <begin position="342"/>
        <end position="384"/>
    </location>
</feature>
<evidence type="ECO:0000256" key="1">
    <source>
        <dbReference type="SAM" id="MobiDB-lite"/>
    </source>
</evidence>
<dbReference type="EMBL" id="KB706696">
    <property type="protein sequence ID" value="EMR66230.1"/>
    <property type="molecule type" value="Genomic_DNA"/>
</dbReference>
<dbReference type="STRING" id="1287681.M7THN7"/>
<sequence>MSPKYSTISRWDQATTTGACGVPTITRVNANSFAAAPKYTDYGGVERNNNNDASLDHAYEKSWFKGFLEQLVAPSSGSGKLSCNDLNNFFFPKAATGTCQFNLIQAAWNGIASEKNLDFIAMSQYLNGDGKGIFFANAGNLPTNQIVGDAAFDIKNDPTSWKWDTSGSGTPRSADDTLRAMIMHFEKVVLGSLVMKGDSMLPLIDRTNNRIYDALVNLDNQITSNANNMFPNTAAWNTAFGSGGIAGAYKDYMTNTILPQITTPPTYLTQLWETRIKSGITAAENLPDVKTDSNDNTKQGRFYPEWEKYSNFANEVEAIYKSSGAYEWEYTFTFQWDRNNKRQDEDDELGDGELSCPFPSSSGNPTISGTATSSMPSEEEEPDCVEGYATYTLQAAATAPASASSLKFYIPEADKSRGDWEFKLIPNADEDPKTNVESWSVGAKDTDELASGKGGEDMEIKWKTPDVDDLEGTYVDLVFTNPDPPLGNQSFGVIASGGSSTCMPDNCSGPPEVVSNDNGVVCTKMPCSTNISCEEGGPVTPRANCLVVEDGVLVPLWYEVSIVTNNFIEDDGSKLKKEQQGCGALGGWQRRSIDEKSGDGSWTAVNEFRFTLPLTIKGGCRFCGDSGKMPDQFPVYTYLPSGSVSHYSAKLGPNPAQESQRRVLQLDATYSEHNYFKIVDSGTTVGAFSIGPHDSGEPLYLAAHRLCTQLAERFIDGKAESHDTFQIGTHDKISSLKQLWEVLYRRVPGSMQLSSEYILPEPHDYYGGRSARNVEWERDDDDEYGTQLEANPMEIPGLTESILQNLQPESPETQKDELAEGLFNLQDADQTSGGVHSQDWWYDALASKKLFPWLWDLDVEAIRKKRQDGSWDWGLLGRQLSQVKIHEPSDETLRLPLGLRNRRRIWRLLEEARVDDVATRRAPPRI</sequence>
<accession>M7THN7</accession>
<organism evidence="2 3">
    <name type="scientific">Eutypa lata (strain UCR-EL1)</name>
    <name type="common">Grapevine dieback disease fungus</name>
    <name type="synonym">Eutypa armeniacae</name>
    <dbReference type="NCBI Taxonomy" id="1287681"/>
    <lineage>
        <taxon>Eukaryota</taxon>
        <taxon>Fungi</taxon>
        <taxon>Dikarya</taxon>
        <taxon>Ascomycota</taxon>
        <taxon>Pezizomycotina</taxon>
        <taxon>Sordariomycetes</taxon>
        <taxon>Xylariomycetidae</taxon>
        <taxon>Xylariales</taxon>
        <taxon>Diatrypaceae</taxon>
        <taxon>Eutypa</taxon>
    </lineage>
</organism>
<dbReference type="eggNOG" id="ENOG502SV88">
    <property type="taxonomic scope" value="Eukaryota"/>
</dbReference>
<dbReference type="KEGG" id="ela:UCREL1_6826"/>
<dbReference type="HOGENOM" id="CLU_315458_0_0_1"/>